<keyword evidence="5" id="KW-0539">Nucleus</keyword>
<evidence type="ECO:0000256" key="6">
    <source>
        <dbReference type="PROSITE-ProRule" id="PRU01240"/>
    </source>
</evidence>
<dbReference type="PROSITE" id="PS00136">
    <property type="entry name" value="SUBTILASE_ASP"/>
    <property type="match status" value="1"/>
</dbReference>
<feature type="region of interest" description="Disordered" evidence="7">
    <location>
        <begin position="859"/>
        <end position="886"/>
    </location>
</feature>
<evidence type="ECO:0000256" key="2">
    <source>
        <dbReference type="ARBA" id="ARBA00022670"/>
    </source>
</evidence>
<keyword evidence="4 6" id="KW-0720">Serine protease</keyword>
<dbReference type="PROSITE" id="PS50048">
    <property type="entry name" value="ZN2_CY6_FUNGAL_2"/>
    <property type="match status" value="1"/>
</dbReference>
<dbReference type="CDD" id="cd00067">
    <property type="entry name" value="GAL4"/>
    <property type="match status" value="1"/>
</dbReference>
<organism evidence="9 10">
    <name type="scientific">Lentithecium fluviatile CBS 122367</name>
    <dbReference type="NCBI Taxonomy" id="1168545"/>
    <lineage>
        <taxon>Eukaryota</taxon>
        <taxon>Fungi</taxon>
        <taxon>Dikarya</taxon>
        <taxon>Ascomycota</taxon>
        <taxon>Pezizomycotina</taxon>
        <taxon>Dothideomycetes</taxon>
        <taxon>Pleosporomycetidae</taxon>
        <taxon>Pleosporales</taxon>
        <taxon>Massarineae</taxon>
        <taxon>Lentitheciaceae</taxon>
        <taxon>Lentithecium</taxon>
    </lineage>
</organism>
<feature type="active site" description="Charge relay system" evidence="6">
    <location>
        <position position="717"/>
    </location>
</feature>
<dbReference type="InterPro" id="IPR000209">
    <property type="entry name" value="Peptidase_S8/S53_dom"/>
</dbReference>
<reference evidence="9" key="1">
    <citation type="journal article" date="2020" name="Stud. Mycol.">
        <title>101 Dothideomycetes genomes: a test case for predicting lifestyles and emergence of pathogens.</title>
        <authorList>
            <person name="Haridas S."/>
            <person name="Albert R."/>
            <person name="Binder M."/>
            <person name="Bloem J."/>
            <person name="Labutti K."/>
            <person name="Salamov A."/>
            <person name="Andreopoulos B."/>
            <person name="Baker S."/>
            <person name="Barry K."/>
            <person name="Bills G."/>
            <person name="Bluhm B."/>
            <person name="Cannon C."/>
            <person name="Castanera R."/>
            <person name="Culley D."/>
            <person name="Daum C."/>
            <person name="Ezra D."/>
            <person name="Gonzalez J."/>
            <person name="Henrissat B."/>
            <person name="Kuo A."/>
            <person name="Liang C."/>
            <person name="Lipzen A."/>
            <person name="Lutzoni F."/>
            <person name="Magnuson J."/>
            <person name="Mondo S."/>
            <person name="Nolan M."/>
            <person name="Ohm R."/>
            <person name="Pangilinan J."/>
            <person name="Park H.-J."/>
            <person name="Ramirez L."/>
            <person name="Alfaro M."/>
            <person name="Sun H."/>
            <person name="Tritt A."/>
            <person name="Yoshinaga Y."/>
            <person name="Zwiers L.-H."/>
            <person name="Turgeon B."/>
            <person name="Goodwin S."/>
            <person name="Spatafora J."/>
            <person name="Crous P."/>
            <person name="Grigoriev I."/>
        </authorList>
    </citation>
    <scope>NUCLEOTIDE SEQUENCE</scope>
    <source>
        <strain evidence="9">CBS 122367</strain>
    </source>
</reference>
<comment type="similarity">
    <text evidence="1 6">Belongs to the peptidase S8 family.</text>
</comment>
<feature type="region of interest" description="Disordered" evidence="7">
    <location>
        <begin position="586"/>
        <end position="609"/>
    </location>
</feature>
<dbReference type="PROSITE" id="PS51892">
    <property type="entry name" value="SUBTILASE"/>
    <property type="match status" value="1"/>
</dbReference>
<dbReference type="GO" id="GO:0008270">
    <property type="term" value="F:zinc ion binding"/>
    <property type="evidence" value="ECO:0007669"/>
    <property type="project" value="InterPro"/>
</dbReference>
<dbReference type="SUPFAM" id="SSF57701">
    <property type="entry name" value="Zn2/Cys6 DNA-binding domain"/>
    <property type="match status" value="1"/>
</dbReference>
<dbReference type="CDD" id="cd00306">
    <property type="entry name" value="Peptidases_S8_S53"/>
    <property type="match status" value="1"/>
</dbReference>
<dbReference type="InterPro" id="IPR001138">
    <property type="entry name" value="Zn2Cys6_DnaBD"/>
</dbReference>
<evidence type="ECO:0000256" key="5">
    <source>
        <dbReference type="ARBA" id="ARBA00023242"/>
    </source>
</evidence>
<evidence type="ECO:0000256" key="7">
    <source>
        <dbReference type="SAM" id="MobiDB-lite"/>
    </source>
</evidence>
<dbReference type="AlphaFoldDB" id="A0A6G1J078"/>
<dbReference type="Proteomes" id="UP000799291">
    <property type="component" value="Unassembled WGS sequence"/>
</dbReference>
<dbReference type="InterPro" id="IPR050131">
    <property type="entry name" value="Peptidase_S8_subtilisin-like"/>
</dbReference>
<dbReference type="SUPFAM" id="SSF52743">
    <property type="entry name" value="Subtilisin-like"/>
    <property type="match status" value="1"/>
</dbReference>
<dbReference type="InterPro" id="IPR036852">
    <property type="entry name" value="Peptidase_S8/S53_dom_sf"/>
</dbReference>
<dbReference type="EMBL" id="MU005583">
    <property type="protein sequence ID" value="KAF2683623.1"/>
    <property type="molecule type" value="Genomic_DNA"/>
</dbReference>
<sequence>MDEARCTPDLTAAIVRLSEIARVLLHHRLAAGKRFQREAVVLAHISGRLALASEASYSLETAFLVELVALCKWSTYTPNYLGRVWRNPATPLDLVTDPKGWLCQEAERYAHKGFSAYASCSAHEQDTLRYFRTQKPYEFIETDTANILDYETDYITDADALDDYPDFVAKDLYTALSEYSQCTCSQDQVSESGMLKHEARLRLTGNSSLSGGFAIFDMHFLSSPILSPDQQFGHWQQLRLRVSRTRMALKKARFGEQEASPCNVSNSKNSPEAESSTDQLELISKEGFCELLRRDHGPVKICLQVQDQRLFDLGDPDVTDQRLAHDLSIPLTQVLTSYELSSKMQLVLGYTLARSVWQYYDSDWARTSWTCQSIQFMPEIHKIALKWPSIFCRPCFTVRFEDGNDIVPEYCDLRNVSHKYPRILALGTLLLNIGWGDHSHDSHQDAFSPEQRINHECTAGQEVRTDPSWPRIGHADKAGDELRILYKNATLVCFDGKLFAACDRCNRRKLKCIGQATESCKSCVSSKRVCTYNGNPRSSEKASTFGAQSRRKILLERVVLPLRKALCLVGWEDSLDIPDAIPLKSSRREKSSPLSQLRSTHHYDPDRPDHARFSKRHRMHCDSAQFFDDEWLPDSELRVKRLQYVDWKKMFIETAEPFDEIELADSDRPVRIAVLDTGLDKGHQDIERELERIWVFDSSKDRFKKSENSEIADAKGHGTHIVGLILEYATDAEVYVADVTVNGEADRGLIANAIRCAVDYDVDIISISFGFQQRVLGDSLEKAIDYAKEKKVHVFAAASNNGGNTGRSWPARYDGVFCIHSTDANGNPSGFNPTELEEVNFATVGEAVESSWPKHVPRMPEAIIDDGGDGDGGSESHNGAESEEQIPSLEVKSGTSFATPIAACIAAFLLRYAKTHLEPEHAEQLKRHSVMRSVLKCMAGPRRKKFYHLSLRSNPDHLFGKEDPDDIRRNIIAAIKQSG</sequence>
<protein>
    <submittedName>
        <fullName evidence="9">Subtilisin-like protein</fullName>
    </submittedName>
</protein>
<dbReference type="PANTHER" id="PTHR43806:SF11">
    <property type="entry name" value="CEREVISIN-RELATED"/>
    <property type="match status" value="1"/>
</dbReference>
<keyword evidence="10" id="KW-1185">Reference proteome</keyword>
<gene>
    <name evidence="9" type="ORF">K458DRAFT_389539</name>
</gene>
<feature type="active site" description="Charge relay system" evidence="6">
    <location>
        <position position="676"/>
    </location>
</feature>
<evidence type="ECO:0000259" key="8">
    <source>
        <dbReference type="PROSITE" id="PS50048"/>
    </source>
</evidence>
<evidence type="ECO:0000256" key="3">
    <source>
        <dbReference type="ARBA" id="ARBA00022801"/>
    </source>
</evidence>
<keyword evidence="2 6" id="KW-0645">Protease</keyword>
<dbReference type="Gene3D" id="4.10.240.10">
    <property type="entry name" value="Zn(2)-C6 fungal-type DNA-binding domain"/>
    <property type="match status" value="1"/>
</dbReference>
<feature type="domain" description="Zn(2)-C6 fungal-type" evidence="8">
    <location>
        <begin position="501"/>
        <end position="532"/>
    </location>
</feature>
<feature type="active site" description="Charge relay system" evidence="6">
    <location>
        <position position="896"/>
    </location>
</feature>
<evidence type="ECO:0000256" key="1">
    <source>
        <dbReference type="ARBA" id="ARBA00011073"/>
    </source>
</evidence>
<dbReference type="Pfam" id="PF24476">
    <property type="entry name" value="DUF7580"/>
    <property type="match status" value="1"/>
</dbReference>
<proteinExistence type="inferred from homology"/>
<name>A0A6G1J078_9PLEO</name>
<evidence type="ECO:0000313" key="10">
    <source>
        <dbReference type="Proteomes" id="UP000799291"/>
    </source>
</evidence>
<dbReference type="Pfam" id="PF00082">
    <property type="entry name" value="Peptidase_S8"/>
    <property type="match status" value="1"/>
</dbReference>
<dbReference type="Gene3D" id="3.40.50.200">
    <property type="entry name" value="Peptidase S8/S53 domain"/>
    <property type="match status" value="1"/>
</dbReference>
<dbReference type="GO" id="GO:0006508">
    <property type="term" value="P:proteolysis"/>
    <property type="evidence" value="ECO:0007669"/>
    <property type="project" value="UniProtKB-KW"/>
</dbReference>
<dbReference type="InterPro" id="IPR056002">
    <property type="entry name" value="DUF7580"/>
</dbReference>
<keyword evidence="3 6" id="KW-0378">Hydrolase</keyword>
<dbReference type="InterPro" id="IPR015500">
    <property type="entry name" value="Peptidase_S8_subtilisin-rel"/>
</dbReference>
<dbReference type="SMART" id="SM00066">
    <property type="entry name" value="GAL4"/>
    <property type="match status" value="1"/>
</dbReference>
<dbReference type="GO" id="GO:0000981">
    <property type="term" value="F:DNA-binding transcription factor activity, RNA polymerase II-specific"/>
    <property type="evidence" value="ECO:0007669"/>
    <property type="project" value="InterPro"/>
</dbReference>
<dbReference type="InterPro" id="IPR023827">
    <property type="entry name" value="Peptidase_S8_Asp-AS"/>
</dbReference>
<dbReference type="PANTHER" id="PTHR43806">
    <property type="entry name" value="PEPTIDASE S8"/>
    <property type="match status" value="1"/>
</dbReference>
<dbReference type="GO" id="GO:0004252">
    <property type="term" value="F:serine-type endopeptidase activity"/>
    <property type="evidence" value="ECO:0007669"/>
    <property type="project" value="UniProtKB-UniRule"/>
</dbReference>
<accession>A0A6G1J078</accession>
<evidence type="ECO:0000256" key="4">
    <source>
        <dbReference type="ARBA" id="ARBA00022825"/>
    </source>
</evidence>
<dbReference type="InterPro" id="IPR036864">
    <property type="entry name" value="Zn2-C6_fun-type_DNA-bd_sf"/>
</dbReference>
<dbReference type="PRINTS" id="PR00723">
    <property type="entry name" value="SUBTILISIN"/>
</dbReference>
<dbReference type="OrthoDB" id="206201at2759"/>
<evidence type="ECO:0000313" key="9">
    <source>
        <dbReference type="EMBL" id="KAF2683623.1"/>
    </source>
</evidence>